<keyword evidence="1" id="KW-0175">Coiled coil</keyword>
<feature type="domain" description="Dynamin N-terminal" evidence="3">
    <location>
        <begin position="208"/>
        <end position="448"/>
    </location>
</feature>
<dbReference type="PANTHER" id="PTHR36681:SF3">
    <property type="entry name" value="NUCLEAR GTPASE, GERMINAL CENTER-ASSOCIATED, TANDEM DUPLICATE 3"/>
    <property type="match status" value="1"/>
</dbReference>
<dbReference type="EMBL" id="MCFA01000009">
    <property type="protein sequence ID" value="ORY18048.1"/>
    <property type="molecule type" value="Genomic_DNA"/>
</dbReference>
<feature type="compositionally biased region" description="Low complexity" evidence="2">
    <location>
        <begin position="1199"/>
        <end position="1217"/>
    </location>
</feature>
<feature type="coiled-coil region" evidence="1">
    <location>
        <begin position="617"/>
        <end position="665"/>
    </location>
</feature>
<keyword evidence="6" id="KW-1185">Reference proteome</keyword>
<evidence type="ECO:0000256" key="1">
    <source>
        <dbReference type="SAM" id="Coils"/>
    </source>
</evidence>
<dbReference type="InterPro" id="IPR056024">
    <property type="entry name" value="DUF7605"/>
</dbReference>
<feature type="compositionally biased region" description="Acidic residues" evidence="2">
    <location>
        <begin position="1144"/>
        <end position="1161"/>
    </location>
</feature>
<dbReference type="OrthoDB" id="3598281at2759"/>
<dbReference type="SUPFAM" id="SSF52540">
    <property type="entry name" value="P-loop containing nucleoside triphosphate hydrolases"/>
    <property type="match status" value="1"/>
</dbReference>
<protein>
    <recommendedName>
        <fullName evidence="7">P-loop containing nucleoside triphosphate hydrolase protein</fullName>
    </recommendedName>
</protein>
<evidence type="ECO:0000259" key="3">
    <source>
        <dbReference type="Pfam" id="PF00350"/>
    </source>
</evidence>
<feature type="compositionally biased region" description="Acidic residues" evidence="2">
    <location>
        <begin position="595"/>
        <end position="607"/>
    </location>
</feature>
<feature type="region of interest" description="Disordered" evidence="2">
    <location>
        <begin position="553"/>
        <end position="614"/>
    </location>
</feature>
<feature type="domain" description="DUF7605" evidence="4">
    <location>
        <begin position="874"/>
        <end position="1035"/>
    </location>
</feature>
<dbReference type="AlphaFoldDB" id="A0A1Y2A6A7"/>
<evidence type="ECO:0000256" key="2">
    <source>
        <dbReference type="SAM" id="MobiDB-lite"/>
    </source>
</evidence>
<feature type="compositionally biased region" description="Acidic residues" evidence="2">
    <location>
        <begin position="1121"/>
        <end position="1137"/>
    </location>
</feature>
<dbReference type="InterPro" id="IPR045063">
    <property type="entry name" value="Dynamin_N"/>
</dbReference>
<feature type="compositionally biased region" description="Basic residues" evidence="2">
    <location>
        <begin position="558"/>
        <end position="576"/>
    </location>
</feature>
<dbReference type="Pfam" id="PF24564">
    <property type="entry name" value="DUF7605"/>
    <property type="match status" value="1"/>
</dbReference>
<feature type="region of interest" description="Disordered" evidence="2">
    <location>
        <begin position="1121"/>
        <end position="1228"/>
    </location>
</feature>
<sequence length="1228" mass="137776">MDWQLFHETAVAIVPNEVLGPKRYWIGVLKHGKPLYNFVDGDILWMKAHAKIPYSVVVSSYQGKNPNVDVEIRFQNQMLSPSKLIKDLNEYSDNVVIFHASEISLRAPLQPVQRESQSSFNVQAVFGRDMSLDADEQVQARPTDENLRRLVNQQQPEVLEAGVTRALKVLESLQSSFAPYVGSSPDADMWIQAIAKLATQAERKRTVVGVVGNTGAGKSSVINAMLEEERLVPTNCMRACTAVVTEISWNYNTEPSSKYRAEIEFIAAADWEKELHALMKEFLTDNGTLSKEASDQGTDAGVAWAKFHAVYPKVAKDMLGDCGVSGLMTEKSVQNVLGTTLKINKANPEPFYRELQKYVDSKEKSTGKDKDKENRKLIHSMEYWPLIKVVKIYVRAPALSTGAVIVDLPGVHDSNQARAAVAAGYMKQCTGLWIVAPITRAVDDKAAKTLLGDSFKRQLKYDGGFSNVTFICSKTDDISITEATDSLELEDKISALDDRERDCKRKIEGLQSKIDDLGESKQVYKLAIDGADEDLETWEGLLDKVGDGETVYAPIQSKNKRKRGKAEKKSQKSKRTKAVDSDDDFLDSDASSIEVETDSEPDFDDEDVRAPRTPLTEDDIKAKIEELKSTKKNAKRERTQIIRDIEDSRKAIREAKAKIKDIRAEMSHICIAGRNEYSKGAIQQDFAAGIKELDQENAEEEDEDAFNPDEDIRDYDEVARSLPVFCVSSRAYQKMSGRLQKDDGVPGFKTPEETEIPQLQAHCKKLTETGRMQTARTFLLNMCQQLATFHMWASNDGTGLKLSDDEKRAEVKYLDKRLTELDKGLEKAVETSIKSVKREICQQIFEKYPEAIEDAINLAPGTVQRWGAPKADGGLVWSTYKAVVRRDGVYTSASAGSRDFNAELVSPITKRLANSWERAFQSRLPKTLQNYTHDASKILYEFHSRIEERAQQNGLALANLQLLKNQIVTWEGVLNTFSIDLVNSMHELQREANREFTPTIINLMQTAYEACTDERGPGSFKRMKAFMENHVDRERFKMFNEATRTVQKHLNDMCKTLEHKMAEHADEIFESMRRDYMNIVGGAHINQDEVMPKTERAMRAEILSVLLGIDNQFRAIADGELEDESQGGQEESADDPDTGTPEVIESDNDETMTEFRDDDQDKESTPNDTALSEPSVANVASESHRTTTPRTSTPRKSRSVSPPRTPSSSIPLRLSTPGSRASKFGFQA</sequence>
<reference evidence="5 6" key="1">
    <citation type="submission" date="2016-07" db="EMBL/GenBank/DDBJ databases">
        <title>Pervasive Adenine N6-methylation of Active Genes in Fungi.</title>
        <authorList>
            <consortium name="DOE Joint Genome Institute"/>
            <person name="Mondo S.J."/>
            <person name="Dannebaum R.O."/>
            <person name="Kuo R.C."/>
            <person name="Labutti K."/>
            <person name="Haridas S."/>
            <person name="Kuo A."/>
            <person name="Salamov A."/>
            <person name="Ahrendt S.R."/>
            <person name="Lipzen A."/>
            <person name="Sullivan W."/>
            <person name="Andreopoulos W.B."/>
            <person name="Clum A."/>
            <person name="Lindquist E."/>
            <person name="Daum C."/>
            <person name="Ramamoorthy G.K."/>
            <person name="Gryganskyi A."/>
            <person name="Culley D."/>
            <person name="Magnuson J.K."/>
            <person name="James T.Y."/>
            <person name="O'Malley M.A."/>
            <person name="Stajich J.E."/>
            <person name="Spatafora J.W."/>
            <person name="Visel A."/>
            <person name="Grigoriev I.V."/>
        </authorList>
    </citation>
    <scope>NUCLEOTIDE SEQUENCE [LARGE SCALE GENOMIC DNA]</scope>
    <source>
        <strain evidence="5 6">CBS 115471</strain>
    </source>
</reference>
<dbReference type="Pfam" id="PF00350">
    <property type="entry name" value="Dynamin_N"/>
    <property type="match status" value="1"/>
</dbReference>
<organism evidence="5 6">
    <name type="scientific">Clohesyomyces aquaticus</name>
    <dbReference type="NCBI Taxonomy" id="1231657"/>
    <lineage>
        <taxon>Eukaryota</taxon>
        <taxon>Fungi</taxon>
        <taxon>Dikarya</taxon>
        <taxon>Ascomycota</taxon>
        <taxon>Pezizomycotina</taxon>
        <taxon>Dothideomycetes</taxon>
        <taxon>Pleosporomycetidae</taxon>
        <taxon>Pleosporales</taxon>
        <taxon>Lindgomycetaceae</taxon>
        <taxon>Clohesyomyces</taxon>
    </lineage>
</organism>
<evidence type="ECO:0008006" key="7">
    <source>
        <dbReference type="Google" id="ProtNLM"/>
    </source>
</evidence>
<gene>
    <name evidence="5" type="ORF">BCR34DRAFT_474147</name>
</gene>
<comment type="caution">
    <text evidence="5">The sequence shown here is derived from an EMBL/GenBank/DDBJ whole genome shotgun (WGS) entry which is preliminary data.</text>
</comment>
<dbReference type="PANTHER" id="PTHR36681">
    <property type="entry name" value="NUCLEAR GTPASE, GERMINAL CENTER-ASSOCIATED, TANDEM DUPLICATE 3"/>
    <property type="match status" value="1"/>
</dbReference>
<dbReference type="Gene3D" id="3.40.50.300">
    <property type="entry name" value="P-loop containing nucleotide triphosphate hydrolases"/>
    <property type="match status" value="1"/>
</dbReference>
<dbReference type="STRING" id="1231657.A0A1Y2A6A7"/>
<name>A0A1Y2A6A7_9PLEO</name>
<accession>A0A1Y2A6A7</accession>
<evidence type="ECO:0000259" key="4">
    <source>
        <dbReference type="Pfam" id="PF24564"/>
    </source>
</evidence>
<evidence type="ECO:0000313" key="6">
    <source>
        <dbReference type="Proteomes" id="UP000193144"/>
    </source>
</evidence>
<evidence type="ECO:0000313" key="5">
    <source>
        <dbReference type="EMBL" id="ORY18048.1"/>
    </source>
</evidence>
<dbReference type="Proteomes" id="UP000193144">
    <property type="component" value="Unassembled WGS sequence"/>
</dbReference>
<dbReference type="InterPro" id="IPR027417">
    <property type="entry name" value="P-loop_NTPase"/>
</dbReference>
<proteinExistence type="predicted"/>